<dbReference type="Pfam" id="PF14595">
    <property type="entry name" value="Thioredoxin_9"/>
    <property type="match status" value="1"/>
</dbReference>
<evidence type="ECO:0000313" key="1">
    <source>
        <dbReference type="EMBL" id="SDS46237.1"/>
    </source>
</evidence>
<name>A0A1H1SE26_9FLAO</name>
<reference evidence="1 2" key="1">
    <citation type="submission" date="2016-10" db="EMBL/GenBank/DDBJ databases">
        <authorList>
            <person name="Varghese N."/>
            <person name="Submissions S."/>
        </authorList>
    </citation>
    <scope>NUCLEOTIDE SEQUENCE [LARGE SCALE GENOMIC DNA]</scope>
    <source>
        <strain evidence="1 2">Mar_2010_102</strain>
    </source>
</reference>
<dbReference type="STRING" id="1250231.SAMN04488552_3240"/>
<dbReference type="Proteomes" id="UP000198858">
    <property type="component" value="Chromosome I"/>
</dbReference>
<dbReference type="Gene3D" id="3.40.30.10">
    <property type="entry name" value="Glutaredoxin"/>
    <property type="match status" value="1"/>
</dbReference>
<proteinExistence type="predicted"/>
<organism evidence="1 2">
    <name type="scientific">Christiangramia echinicola</name>
    <dbReference type="NCBI Taxonomy" id="279359"/>
    <lineage>
        <taxon>Bacteria</taxon>
        <taxon>Pseudomonadati</taxon>
        <taxon>Bacteroidota</taxon>
        <taxon>Flavobacteriia</taxon>
        <taxon>Flavobacteriales</taxon>
        <taxon>Flavobacteriaceae</taxon>
        <taxon>Christiangramia</taxon>
    </lineage>
</organism>
<accession>A0A1H1SE26</accession>
<keyword evidence="2" id="KW-1185">Reference proteome</keyword>
<dbReference type="SUPFAM" id="SSF52833">
    <property type="entry name" value="Thioredoxin-like"/>
    <property type="match status" value="1"/>
</dbReference>
<protein>
    <submittedName>
        <fullName evidence="1">Thioredoxin</fullName>
    </submittedName>
</protein>
<dbReference type="RefSeq" id="WP_089663816.1">
    <property type="nucleotide sequence ID" value="NZ_LT629745.1"/>
</dbReference>
<dbReference type="InterPro" id="IPR036249">
    <property type="entry name" value="Thioredoxin-like_sf"/>
</dbReference>
<dbReference type="EMBL" id="LT629745">
    <property type="protein sequence ID" value="SDS46237.1"/>
    <property type="molecule type" value="Genomic_DNA"/>
</dbReference>
<dbReference type="AlphaFoldDB" id="A0A1H1SE26"/>
<gene>
    <name evidence="1" type="ORF">SAMN04488552_3240</name>
</gene>
<sequence length="195" mass="22768">MQLTEPVFNYDKFFNWMQELAKTGKTSGDEQTQVLADFTALNRRRMSRLNKTLNLNNELKNALDKISEAQEWVVITEAWCGDSAQCLPMIGKIAAYSEKINLKIVLRFKNPELMEQYLTNGSRSIPKLIALNSKGQELFTWGPRPVPAQELLKNWKKDPAGRNWEAFEMELHTWYSKDKSKTMQQEFIQLLKKYE</sequence>
<evidence type="ECO:0000313" key="2">
    <source>
        <dbReference type="Proteomes" id="UP000198858"/>
    </source>
</evidence>